<dbReference type="Proteomes" id="UP001050975">
    <property type="component" value="Unassembled WGS sequence"/>
</dbReference>
<keyword evidence="2" id="KW-1185">Reference proteome</keyword>
<sequence length="64" mass="7156">MAKVEATVPDPLRELLEELAADTGQTLSALIADCLEIGANKKVEDRNNVYAWRKAKAEWGERQE</sequence>
<reference evidence="1" key="1">
    <citation type="submission" date="2019-10" db="EMBL/GenBank/DDBJ databases">
        <title>Draft genome sequece of Microseira wollei NIES-4236.</title>
        <authorList>
            <person name="Yamaguchi H."/>
            <person name="Suzuki S."/>
            <person name="Kawachi M."/>
        </authorList>
    </citation>
    <scope>NUCLEOTIDE SEQUENCE</scope>
    <source>
        <strain evidence="1">NIES-4236</strain>
    </source>
</reference>
<proteinExistence type="predicted"/>
<gene>
    <name evidence="1" type="ORF">MiSe_74900</name>
</gene>
<comment type="caution">
    <text evidence="1">The sequence shown here is derived from an EMBL/GenBank/DDBJ whole genome shotgun (WGS) entry which is preliminary data.</text>
</comment>
<dbReference type="EMBL" id="BLAY01000175">
    <property type="protein sequence ID" value="GET42672.1"/>
    <property type="molecule type" value="Genomic_DNA"/>
</dbReference>
<protein>
    <recommendedName>
        <fullName evidence="3">Ribbon-helix-helix protein CopG domain-containing protein</fullName>
    </recommendedName>
</protein>
<accession>A0AAV3XS82</accession>
<dbReference type="AlphaFoldDB" id="A0AAV3XS82"/>
<evidence type="ECO:0000313" key="2">
    <source>
        <dbReference type="Proteomes" id="UP001050975"/>
    </source>
</evidence>
<evidence type="ECO:0000313" key="1">
    <source>
        <dbReference type="EMBL" id="GET42672.1"/>
    </source>
</evidence>
<evidence type="ECO:0008006" key="3">
    <source>
        <dbReference type="Google" id="ProtNLM"/>
    </source>
</evidence>
<organism evidence="1 2">
    <name type="scientific">Microseira wollei NIES-4236</name>
    <dbReference type="NCBI Taxonomy" id="2530354"/>
    <lineage>
        <taxon>Bacteria</taxon>
        <taxon>Bacillati</taxon>
        <taxon>Cyanobacteriota</taxon>
        <taxon>Cyanophyceae</taxon>
        <taxon>Oscillatoriophycideae</taxon>
        <taxon>Aerosakkonematales</taxon>
        <taxon>Aerosakkonemataceae</taxon>
        <taxon>Microseira</taxon>
    </lineage>
</organism>
<name>A0AAV3XS82_9CYAN</name>